<dbReference type="PROSITE" id="PS50305">
    <property type="entry name" value="SIRTUIN"/>
    <property type="match status" value="1"/>
</dbReference>
<dbReference type="InterPro" id="IPR050134">
    <property type="entry name" value="NAD-dep_sirtuin_deacylases"/>
</dbReference>
<sequence>MSDRKGENWPKEEGQQGRSPAEEDEAGPAAGSSSGSRRGSQLEKIQNFVTSAFNKLSFGSSKSKIFEESTIEGVASYMKSEKCKHVIVMAGKAKIHQNRFSHMTASWLPFESNIQFSRFQFLGLEQAFLLLLEFQIFEVLVADCTTTFNAFITFPILNLLHNKGYLLRHYTQNIDGLERIAGVPSGKIVEAHGSFHTSHCIKSSCHKEYTFEWMKEQITKGAVPKCSDCNSTVKPDVVFFGESLPPRFFSCAMTDFPQCDLLIIMGTSLVVQPFAYLVNQVSADTPRVLINREIVGTADQYEFLDLLQKFNTHSDFDAGAGSIFSKGLDFKSERNRDVAILGDCDDGVLRLAEALGWKNDLLKLQSQSKQAQIPNSPVSANVGSA</sequence>
<accession>A0A226EID1</accession>
<dbReference type="GO" id="GO:0046872">
    <property type="term" value="F:metal ion binding"/>
    <property type="evidence" value="ECO:0007669"/>
    <property type="project" value="UniProtKB-KW"/>
</dbReference>
<feature type="binding site" evidence="7">
    <location>
        <position position="205"/>
    </location>
    <ligand>
        <name>Zn(2+)</name>
        <dbReference type="ChEBI" id="CHEBI:29105"/>
    </ligand>
</feature>
<dbReference type="InterPro" id="IPR003000">
    <property type="entry name" value="Sirtuin"/>
</dbReference>
<comment type="catalytic activity">
    <reaction evidence="6">
        <text>N(6)-tetradecanoyl-L-lysyl-[protein] + NAD(+) + H2O = 2''-O-tetradecanoyl-ADP-D-ribose + nicotinamide + L-lysyl-[protein]</text>
        <dbReference type="Rhea" id="RHEA:70567"/>
        <dbReference type="Rhea" id="RHEA-COMP:9752"/>
        <dbReference type="Rhea" id="RHEA-COMP:15437"/>
        <dbReference type="ChEBI" id="CHEBI:15377"/>
        <dbReference type="ChEBI" id="CHEBI:17154"/>
        <dbReference type="ChEBI" id="CHEBI:29969"/>
        <dbReference type="ChEBI" id="CHEBI:57540"/>
        <dbReference type="ChEBI" id="CHEBI:141129"/>
        <dbReference type="ChEBI" id="CHEBI:189674"/>
    </reaction>
    <physiologicalReaction direction="left-to-right" evidence="6">
        <dbReference type="Rhea" id="RHEA:70568"/>
    </physiologicalReaction>
</comment>
<dbReference type="STRING" id="158441.A0A226EID1"/>
<keyword evidence="3 7" id="KW-0862">Zinc</keyword>
<evidence type="ECO:0000313" key="11">
    <source>
        <dbReference type="Proteomes" id="UP000198287"/>
    </source>
</evidence>
<evidence type="ECO:0000256" key="6">
    <source>
        <dbReference type="ARBA" id="ARBA00048905"/>
    </source>
</evidence>
<evidence type="ECO:0000256" key="8">
    <source>
        <dbReference type="SAM" id="MobiDB-lite"/>
    </source>
</evidence>
<name>A0A226EID1_FOLCA</name>
<keyword evidence="2 7" id="KW-0479">Metal-binding</keyword>
<keyword evidence="4" id="KW-0520">NAD</keyword>
<keyword evidence="1" id="KW-0808">Transferase</keyword>
<dbReference type="Gene3D" id="3.40.50.1220">
    <property type="entry name" value="TPP-binding domain"/>
    <property type="match status" value="1"/>
</dbReference>
<feature type="active site" description="Proton acceptor" evidence="7">
    <location>
        <position position="192"/>
    </location>
</feature>
<dbReference type="EMBL" id="LNIX01000003">
    <property type="protein sequence ID" value="OXA57473.1"/>
    <property type="molecule type" value="Genomic_DNA"/>
</dbReference>
<feature type="compositionally biased region" description="Low complexity" evidence="8">
    <location>
        <begin position="27"/>
        <end position="39"/>
    </location>
</feature>
<feature type="region of interest" description="Disordered" evidence="8">
    <location>
        <begin position="1"/>
        <end position="40"/>
    </location>
</feature>
<evidence type="ECO:0000259" key="9">
    <source>
        <dbReference type="PROSITE" id="PS50305"/>
    </source>
</evidence>
<dbReference type="OMA" id="IDEWEAT"/>
<dbReference type="Pfam" id="PF02146">
    <property type="entry name" value="SIR2"/>
    <property type="match status" value="1"/>
</dbReference>
<feature type="binding site" evidence="7">
    <location>
        <position position="200"/>
    </location>
    <ligand>
        <name>Zn(2+)</name>
        <dbReference type="ChEBI" id="CHEBI:29105"/>
    </ligand>
</feature>
<dbReference type="InterPro" id="IPR026590">
    <property type="entry name" value="Ssirtuin_cat_dom"/>
</dbReference>
<protein>
    <submittedName>
        <fullName evidence="10">NAD-dependent protein deacetylase sirtuin-2</fullName>
    </submittedName>
</protein>
<proteinExistence type="predicted"/>
<organism evidence="10 11">
    <name type="scientific">Folsomia candida</name>
    <name type="common">Springtail</name>
    <dbReference type="NCBI Taxonomy" id="158441"/>
    <lineage>
        <taxon>Eukaryota</taxon>
        <taxon>Metazoa</taxon>
        <taxon>Ecdysozoa</taxon>
        <taxon>Arthropoda</taxon>
        <taxon>Hexapoda</taxon>
        <taxon>Collembola</taxon>
        <taxon>Entomobryomorpha</taxon>
        <taxon>Isotomoidea</taxon>
        <taxon>Isotomidae</taxon>
        <taxon>Proisotominae</taxon>
        <taxon>Folsomia</taxon>
    </lineage>
</organism>
<feature type="domain" description="Deacetylase sirtuin-type" evidence="9">
    <location>
        <begin position="64"/>
        <end position="358"/>
    </location>
</feature>
<dbReference type="GO" id="GO:0070403">
    <property type="term" value="F:NAD+ binding"/>
    <property type="evidence" value="ECO:0007669"/>
    <property type="project" value="InterPro"/>
</dbReference>
<evidence type="ECO:0000256" key="1">
    <source>
        <dbReference type="ARBA" id="ARBA00022679"/>
    </source>
</evidence>
<keyword evidence="11" id="KW-1185">Reference proteome</keyword>
<dbReference type="InterPro" id="IPR029035">
    <property type="entry name" value="DHS-like_NAD/FAD-binding_dom"/>
</dbReference>
<comment type="caution">
    <text evidence="10">The sequence shown here is derived from an EMBL/GenBank/DDBJ whole genome shotgun (WGS) entry which is preliminary data.</text>
</comment>
<dbReference type="SUPFAM" id="SSF52467">
    <property type="entry name" value="DHS-like NAD/FAD-binding domain"/>
    <property type="match status" value="1"/>
</dbReference>
<dbReference type="PANTHER" id="PTHR11085:SF6">
    <property type="entry name" value="NAD-DEPENDENT PROTEIN DEACETYLASE SIRTUIN-2"/>
    <property type="match status" value="1"/>
</dbReference>
<evidence type="ECO:0000313" key="10">
    <source>
        <dbReference type="EMBL" id="OXA57473.1"/>
    </source>
</evidence>
<evidence type="ECO:0000256" key="5">
    <source>
        <dbReference type="ARBA" id="ARBA00048378"/>
    </source>
</evidence>
<evidence type="ECO:0000256" key="2">
    <source>
        <dbReference type="ARBA" id="ARBA00022723"/>
    </source>
</evidence>
<gene>
    <name evidence="10" type="ORF">Fcan01_08267</name>
</gene>
<evidence type="ECO:0000256" key="3">
    <source>
        <dbReference type="ARBA" id="ARBA00022833"/>
    </source>
</evidence>
<dbReference type="AlphaFoldDB" id="A0A226EID1"/>
<feature type="binding site" evidence="7">
    <location>
        <position position="226"/>
    </location>
    <ligand>
        <name>Zn(2+)</name>
        <dbReference type="ChEBI" id="CHEBI:29105"/>
    </ligand>
</feature>
<evidence type="ECO:0000256" key="7">
    <source>
        <dbReference type="PROSITE-ProRule" id="PRU00236"/>
    </source>
</evidence>
<evidence type="ECO:0000256" key="4">
    <source>
        <dbReference type="ARBA" id="ARBA00023027"/>
    </source>
</evidence>
<dbReference type="GO" id="GO:0005634">
    <property type="term" value="C:nucleus"/>
    <property type="evidence" value="ECO:0007669"/>
    <property type="project" value="TreeGrafter"/>
</dbReference>
<feature type="compositionally biased region" description="Basic and acidic residues" evidence="8">
    <location>
        <begin position="1"/>
        <end position="15"/>
    </location>
</feature>
<dbReference type="OrthoDB" id="420264at2759"/>
<reference evidence="10 11" key="1">
    <citation type="submission" date="2015-12" db="EMBL/GenBank/DDBJ databases">
        <title>The genome of Folsomia candida.</title>
        <authorList>
            <person name="Faddeeva A."/>
            <person name="Derks M.F."/>
            <person name="Anvar Y."/>
            <person name="Smit S."/>
            <person name="Van Straalen N."/>
            <person name="Roelofs D."/>
        </authorList>
    </citation>
    <scope>NUCLEOTIDE SEQUENCE [LARGE SCALE GENOMIC DNA]</scope>
    <source>
        <strain evidence="10 11">VU population</strain>
        <tissue evidence="10">Whole body</tissue>
    </source>
</reference>
<feature type="binding site" evidence="7">
    <location>
        <position position="229"/>
    </location>
    <ligand>
        <name>Zn(2+)</name>
        <dbReference type="ChEBI" id="CHEBI:29105"/>
    </ligand>
</feature>
<comment type="catalytic activity">
    <reaction evidence="5">
        <text>N(6)-hexadecanoyl-L-lysyl-[protein] + NAD(+) + H2O = 2''-O-hexadecanoyl-ADP-D-ribose + nicotinamide + L-lysyl-[protein]</text>
        <dbReference type="Rhea" id="RHEA:70563"/>
        <dbReference type="Rhea" id="RHEA-COMP:9752"/>
        <dbReference type="Rhea" id="RHEA-COMP:14175"/>
        <dbReference type="ChEBI" id="CHEBI:15377"/>
        <dbReference type="ChEBI" id="CHEBI:17154"/>
        <dbReference type="ChEBI" id="CHEBI:29969"/>
        <dbReference type="ChEBI" id="CHEBI:57540"/>
        <dbReference type="ChEBI" id="CHEBI:138936"/>
        <dbReference type="ChEBI" id="CHEBI:189673"/>
    </reaction>
    <physiologicalReaction direction="left-to-right" evidence="5">
        <dbReference type="Rhea" id="RHEA:70564"/>
    </physiologicalReaction>
</comment>
<dbReference type="GO" id="GO:0017136">
    <property type="term" value="F:histone deacetylase activity, NAD-dependent"/>
    <property type="evidence" value="ECO:0007669"/>
    <property type="project" value="TreeGrafter"/>
</dbReference>
<dbReference type="PANTHER" id="PTHR11085">
    <property type="entry name" value="NAD-DEPENDENT PROTEIN DEACYLASE SIRTUIN-5, MITOCHONDRIAL-RELATED"/>
    <property type="match status" value="1"/>
</dbReference>
<dbReference type="Proteomes" id="UP000198287">
    <property type="component" value="Unassembled WGS sequence"/>
</dbReference>